<organism evidence="2">
    <name type="scientific">uncultured Friedmanniella sp</name>
    <dbReference type="NCBI Taxonomy" id="335381"/>
    <lineage>
        <taxon>Bacteria</taxon>
        <taxon>Bacillati</taxon>
        <taxon>Actinomycetota</taxon>
        <taxon>Actinomycetes</taxon>
        <taxon>Propionibacteriales</taxon>
        <taxon>Nocardioidaceae</taxon>
        <taxon>Friedmanniella</taxon>
        <taxon>environmental samples</taxon>
    </lineage>
</organism>
<evidence type="ECO:0000313" key="2">
    <source>
        <dbReference type="EMBL" id="CAA9298058.1"/>
    </source>
</evidence>
<dbReference type="EMBL" id="CADCTT010000117">
    <property type="protein sequence ID" value="CAA9298058.1"/>
    <property type="molecule type" value="Genomic_DNA"/>
</dbReference>
<feature type="region of interest" description="Disordered" evidence="1">
    <location>
        <begin position="1"/>
        <end position="67"/>
    </location>
</feature>
<feature type="compositionally biased region" description="Basic and acidic residues" evidence="1">
    <location>
        <begin position="16"/>
        <end position="27"/>
    </location>
</feature>
<dbReference type="AlphaFoldDB" id="A0A6J4K7T0"/>
<protein>
    <submittedName>
        <fullName evidence="2">Uncharacterized protein</fullName>
    </submittedName>
</protein>
<reference evidence="2" key="1">
    <citation type="submission" date="2020-02" db="EMBL/GenBank/DDBJ databases">
        <authorList>
            <person name="Meier V. D."/>
        </authorList>
    </citation>
    <scope>NUCLEOTIDE SEQUENCE</scope>
    <source>
        <strain evidence="2">AVDCRST_MAG61</strain>
    </source>
</reference>
<gene>
    <name evidence="2" type="ORF">AVDCRST_MAG61-746</name>
</gene>
<name>A0A6J4K7T0_9ACTN</name>
<evidence type="ECO:0000256" key="1">
    <source>
        <dbReference type="SAM" id="MobiDB-lite"/>
    </source>
</evidence>
<accession>A0A6J4K7T0</accession>
<feature type="non-terminal residue" evidence="2">
    <location>
        <position position="1"/>
    </location>
</feature>
<sequence length="67" mass="7779">AASHRHLDRSGPGAGDVRDRGGDDADHRRRQRDPHPRLRARGRRPGHVRHPGRLHRRLHPDRDRRGV</sequence>
<feature type="compositionally biased region" description="Basic residues" evidence="1">
    <location>
        <begin position="28"/>
        <end position="59"/>
    </location>
</feature>
<feature type="non-terminal residue" evidence="2">
    <location>
        <position position="67"/>
    </location>
</feature>
<proteinExistence type="predicted"/>